<evidence type="ECO:0000313" key="6">
    <source>
        <dbReference type="Proteomes" id="UP001320159"/>
    </source>
</evidence>
<dbReference type="RefSeq" id="WP_230740901.1">
    <property type="nucleotide sequence ID" value="NZ_PGCK01000002.1"/>
</dbReference>
<dbReference type="Gene3D" id="3.90.550.10">
    <property type="entry name" value="Spore Coat Polysaccharide Biosynthesis Protein SpsA, Chain A"/>
    <property type="match status" value="1"/>
</dbReference>
<comment type="similarity">
    <text evidence="1">Belongs to the glycosyltransferase 2 family.</text>
</comment>
<feature type="domain" description="Glycosyltransferase 2-like" evidence="4">
    <location>
        <begin position="6"/>
        <end position="180"/>
    </location>
</feature>
<dbReference type="InterPro" id="IPR029044">
    <property type="entry name" value="Nucleotide-diphossugar_trans"/>
</dbReference>
<comment type="caution">
    <text evidence="5">The sequence shown here is derived from an EMBL/GenBank/DDBJ whole genome shotgun (WGS) entry which is preliminary data.</text>
</comment>
<keyword evidence="6" id="KW-1185">Reference proteome</keyword>
<dbReference type="CDD" id="cd04186">
    <property type="entry name" value="GT_2_like_c"/>
    <property type="match status" value="1"/>
</dbReference>
<name>A0AAP2W4E7_9EURY</name>
<proteinExistence type="inferred from homology"/>
<reference evidence="5 6" key="1">
    <citation type="submission" date="2017-11" db="EMBL/GenBank/DDBJ databases">
        <title>Isolation and Characterization of Family Methanocellaceae Species from Potential Methane Hydrate Area Offshore Southwestern Taiwan.</title>
        <authorList>
            <person name="Zhang W.-L."/>
            <person name="Chen W.-C."/>
            <person name="Lai M.-C."/>
            <person name="Chen S.-C."/>
        </authorList>
    </citation>
    <scope>NUCLEOTIDE SEQUENCE [LARGE SCALE GENOMIC DNA]</scope>
    <source>
        <strain evidence="5 6">CWC-04</strain>
    </source>
</reference>
<dbReference type="Pfam" id="PF00535">
    <property type="entry name" value="Glycos_transf_2"/>
    <property type="match status" value="1"/>
</dbReference>
<dbReference type="PANTHER" id="PTHR43179:SF12">
    <property type="entry name" value="GALACTOFURANOSYLTRANSFERASE GLFT2"/>
    <property type="match status" value="1"/>
</dbReference>
<evidence type="ECO:0000256" key="1">
    <source>
        <dbReference type="ARBA" id="ARBA00006739"/>
    </source>
</evidence>
<evidence type="ECO:0000313" key="5">
    <source>
        <dbReference type="EMBL" id="MCD1294180.1"/>
    </source>
</evidence>
<evidence type="ECO:0000259" key="4">
    <source>
        <dbReference type="Pfam" id="PF00535"/>
    </source>
</evidence>
<dbReference type="PANTHER" id="PTHR43179">
    <property type="entry name" value="RHAMNOSYLTRANSFERASE WBBL"/>
    <property type="match status" value="1"/>
</dbReference>
<keyword evidence="3" id="KW-0808">Transferase</keyword>
<evidence type="ECO:0000256" key="2">
    <source>
        <dbReference type="ARBA" id="ARBA00022676"/>
    </source>
</evidence>
<accession>A0AAP2W4E7</accession>
<dbReference type="GO" id="GO:0016757">
    <property type="term" value="F:glycosyltransferase activity"/>
    <property type="evidence" value="ECO:0007669"/>
    <property type="project" value="UniProtKB-KW"/>
</dbReference>
<sequence>MAPHVSIILLNWNGKDDTVECLRSLSHITFPDHEIILVDNASTDGSQDYFAEKYPDIVKIFNDENLGFAEGNNVGIRYALKKGTDYVLLLNNDTVVEPDFLSGLVSVAESDSKIGIAGPKICFYSHPGKIWAAGGKNNMFTGSIINLGELDPEEIYKGTKKVDFVSGCALLIKAEVIEKIGLLTTDYFLYFEDADWNVRAQKEGYLSVVNCDAKILHKSGISVKKTKDSNYYYISRNILLFIKRNGKWYHKMVFYPKFFLQYTAAFILHMARGETTKSRYILKGIKDHLTGKYGRL</sequence>
<dbReference type="EMBL" id="PGCK01000002">
    <property type="protein sequence ID" value="MCD1294180.1"/>
    <property type="molecule type" value="Genomic_DNA"/>
</dbReference>
<organism evidence="5 6">
    <name type="scientific">Methanooceanicella nereidis</name>
    <dbReference type="NCBI Taxonomy" id="2052831"/>
    <lineage>
        <taxon>Archaea</taxon>
        <taxon>Methanobacteriati</taxon>
        <taxon>Methanobacteriota</taxon>
        <taxon>Stenosarchaea group</taxon>
        <taxon>Methanomicrobia</taxon>
        <taxon>Methanocellales</taxon>
        <taxon>Methanocellaceae</taxon>
        <taxon>Methanooceanicella</taxon>
    </lineage>
</organism>
<dbReference type="SUPFAM" id="SSF53448">
    <property type="entry name" value="Nucleotide-diphospho-sugar transferases"/>
    <property type="match status" value="1"/>
</dbReference>
<dbReference type="Proteomes" id="UP001320159">
    <property type="component" value="Unassembled WGS sequence"/>
</dbReference>
<dbReference type="InterPro" id="IPR001173">
    <property type="entry name" value="Glyco_trans_2-like"/>
</dbReference>
<dbReference type="AlphaFoldDB" id="A0AAP2W4E7"/>
<keyword evidence="2" id="KW-0328">Glycosyltransferase</keyword>
<gene>
    <name evidence="5" type="ORF">CUJ83_04120</name>
</gene>
<protein>
    <submittedName>
        <fullName evidence="5">Glycosyltransferase family 2 protein</fullName>
    </submittedName>
</protein>
<evidence type="ECO:0000256" key="3">
    <source>
        <dbReference type="ARBA" id="ARBA00022679"/>
    </source>
</evidence>